<keyword evidence="2" id="KW-1185">Reference proteome</keyword>
<sequence length="52" mass="6007">MEKIKGKVNVKEFVRDVKWAYQSMSQCYNIRSVESLVKATVGLETSKNINKK</sequence>
<reference evidence="1 2" key="1">
    <citation type="journal article" date="2011" name="J. Bacteriol.">
        <title>Complete genome sequence of Metallosphaera cuprina, a metal sulfide-oxidizing archaeon from a hot spring.</title>
        <authorList>
            <person name="Liu L.J."/>
            <person name="You X.Y."/>
            <person name="Zheng H."/>
            <person name="Wang S."/>
            <person name="Jiang C.Y."/>
            <person name="Liu S.J."/>
        </authorList>
    </citation>
    <scope>NUCLEOTIDE SEQUENCE [LARGE SCALE GENOMIC DNA]</scope>
    <source>
        <strain evidence="1 2">Ar-4</strain>
    </source>
</reference>
<name>F4G353_METCR</name>
<dbReference type="STRING" id="1006006.Mcup_1146"/>
<evidence type="ECO:0000313" key="2">
    <source>
        <dbReference type="Proteomes" id="UP000007812"/>
    </source>
</evidence>
<evidence type="ECO:0000313" key="1">
    <source>
        <dbReference type="EMBL" id="AEB95251.1"/>
    </source>
</evidence>
<proteinExistence type="predicted"/>
<organism evidence="1 2">
    <name type="scientific">Metallosphaera cuprina (strain Ar-4)</name>
    <dbReference type="NCBI Taxonomy" id="1006006"/>
    <lineage>
        <taxon>Archaea</taxon>
        <taxon>Thermoproteota</taxon>
        <taxon>Thermoprotei</taxon>
        <taxon>Sulfolobales</taxon>
        <taxon>Sulfolobaceae</taxon>
        <taxon>Metallosphaera</taxon>
    </lineage>
</organism>
<dbReference type="Proteomes" id="UP000007812">
    <property type="component" value="Chromosome"/>
</dbReference>
<gene>
    <name evidence="1" type="ordered locus">Mcup_1146</name>
</gene>
<accession>F4G353</accession>
<dbReference type="HOGENOM" id="CLU_3075305_0_0_2"/>
<protein>
    <submittedName>
        <fullName evidence="1">Uncharacterized protein</fullName>
    </submittedName>
</protein>
<dbReference type="KEGG" id="mcn:Mcup_1146"/>
<dbReference type="AlphaFoldDB" id="F4G353"/>
<dbReference type="EMBL" id="CP002656">
    <property type="protein sequence ID" value="AEB95251.1"/>
    <property type="molecule type" value="Genomic_DNA"/>
</dbReference>
<dbReference type="PATRIC" id="fig|1006006.8.peg.1140"/>